<dbReference type="EMBL" id="RBNI01016893">
    <property type="protein sequence ID" value="RUP06355.1"/>
    <property type="molecule type" value="Genomic_DNA"/>
</dbReference>
<feature type="transmembrane region" description="Helical" evidence="6">
    <location>
        <begin position="65"/>
        <end position="85"/>
    </location>
</feature>
<dbReference type="InterPro" id="IPR002293">
    <property type="entry name" value="AA/rel_permease1"/>
</dbReference>
<feature type="transmembrane region" description="Helical" evidence="6">
    <location>
        <begin position="126"/>
        <end position="147"/>
    </location>
</feature>
<dbReference type="PANTHER" id="PTHR45649:SF26">
    <property type="entry name" value="OS04G0435100 PROTEIN"/>
    <property type="match status" value="1"/>
</dbReference>
<evidence type="ECO:0000256" key="2">
    <source>
        <dbReference type="ARBA" id="ARBA00022448"/>
    </source>
</evidence>
<dbReference type="Gene3D" id="1.20.1740.10">
    <property type="entry name" value="Amino acid/polyamine transporter I"/>
    <property type="match status" value="1"/>
</dbReference>
<evidence type="ECO:0000313" key="7">
    <source>
        <dbReference type="EMBL" id="RUP06355.1"/>
    </source>
</evidence>
<dbReference type="Proteomes" id="UP000268093">
    <property type="component" value="Unassembled WGS sequence"/>
</dbReference>
<feature type="transmembrane region" description="Helical" evidence="6">
    <location>
        <begin position="194"/>
        <end position="214"/>
    </location>
</feature>
<sequence length="265" mass="29533">MIKAPTRQPASFVFGDYENRTGWDSNAYVILIALLQAQYTLTGYDSSAHMTEETRNAEIAGPVGMVMAIVVSTITGFIFIIGFLFCIQNLEDTIATVTGFPGWPLYDCIDPLLTQIMVDCLGNGGAIGLMIVAMGACWFCGFASVTANSRMIYVSIRLPKRLIHDPLLPLFWSDGAMPGNYIYVRNRYYLKRELCLIIFNLLLPFPGSKLWHTINRKIDTPLNAVWLAVFAASILALPVRTWKFTAWQQANAISPSNIFLCDHST</sequence>
<keyword evidence="4 6" id="KW-1133">Transmembrane helix</keyword>
<evidence type="ECO:0000256" key="1">
    <source>
        <dbReference type="ARBA" id="ARBA00004141"/>
    </source>
</evidence>
<evidence type="ECO:0000256" key="6">
    <source>
        <dbReference type="SAM" id="Phobius"/>
    </source>
</evidence>
<feature type="transmembrane region" description="Helical" evidence="6">
    <location>
        <begin position="220"/>
        <end position="239"/>
    </location>
</feature>
<gene>
    <name evidence="7" type="ORF">BC936DRAFT_140366</name>
</gene>
<keyword evidence="2" id="KW-0813">Transport</keyword>
<dbReference type="GO" id="GO:0022857">
    <property type="term" value="F:transmembrane transporter activity"/>
    <property type="evidence" value="ECO:0007669"/>
    <property type="project" value="InterPro"/>
</dbReference>
<organism evidence="7 8">
    <name type="scientific">Jimgerdemannia flammicorona</name>
    <dbReference type="NCBI Taxonomy" id="994334"/>
    <lineage>
        <taxon>Eukaryota</taxon>
        <taxon>Fungi</taxon>
        <taxon>Fungi incertae sedis</taxon>
        <taxon>Mucoromycota</taxon>
        <taxon>Mucoromycotina</taxon>
        <taxon>Endogonomycetes</taxon>
        <taxon>Endogonales</taxon>
        <taxon>Endogonaceae</taxon>
        <taxon>Jimgerdemannia</taxon>
    </lineage>
</organism>
<keyword evidence="3 6" id="KW-0812">Transmembrane</keyword>
<reference evidence="7 8" key="1">
    <citation type="journal article" date="2018" name="New Phytol.">
        <title>Phylogenomics of Endogonaceae and evolution of mycorrhizas within Mucoromycota.</title>
        <authorList>
            <person name="Chang Y."/>
            <person name="Desiro A."/>
            <person name="Na H."/>
            <person name="Sandor L."/>
            <person name="Lipzen A."/>
            <person name="Clum A."/>
            <person name="Barry K."/>
            <person name="Grigoriev I.V."/>
            <person name="Martin F.M."/>
            <person name="Stajich J.E."/>
            <person name="Smith M.E."/>
            <person name="Bonito G."/>
            <person name="Spatafora J.W."/>
        </authorList>
    </citation>
    <scope>NUCLEOTIDE SEQUENCE [LARGE SCALE GENOMIC DNA]</scope>
    <source>
        <strain evidence="7 8">GMNB39</strain>
    </source>
</reference>
<evidence type="ECO:0000313" key="8">
    <source>
        <dbReference type="Proteomes" id="UP000268093"/>
    </source>
</evidence>
<dbReference type="PANTHER" id="PTHR45649">
    <property type="entry name" value="AMINO-ACID PERMEASE BAT1"/>
    <property type="match status" value="1"/>
</dbReference>
<dbReference type="Pfam" id="PF13520">
    <property type="entry name" value="AA_permease_2"/>
    <property type="match status" value="1"/>
</dbReference>
<name>A0A433AUF7_9FUNG</name>
<protein>
    <submittedName>
        <fullName evidence="7">Amino acid/polyamine transporter I</fullName>
    </submittedName>
</protein>
<comment type="subcellular location">
    <subcellularLocation>
        <location evidence="1">Membrane</location>
        <topology evidence="1">Multi-pass membrane protein</topology>
    </subcellularLocation>
</comment>
<evidence type="ECO:0000256" key="5">
    <source>
        <dbReference type="ARBA" id="ARBA00023136"/>
    </source>
</evidence>
<proteinExistence type="predicted"/>
<evidence type="ECO:0000256" key="3">
    <source>
        <dbReference type="ARBA" id="ARBA00022692"/>
    </source>
</evidence>
<dbReference type="GO" id="GO:0016020">
    <property type="term" value="C:membrane"/>
    <property type="evidence" value="ECO:0007669"/>
    <property type="project" value="UniProtKB-SubCell"/>
</dbReference>
<comment type="caution">
    <text evidence="7">The sequence shown here is derived from an EMBL/GenBank/DDBJ whole genome shotgun (WGS) entry which is preliminary data.</text>
</comment>
<evidence type="ECO:0000256" key="4">
    <source>
        <dbReference type="ARBA" id="ARBA00022989"/>
    </source>
</evidence>
<accession>A0A433AUF7</accession>
<keyword evidence="8" id="KW-1185">Reference proteome</keyword>
<dbReference type="AlphaFoldDB" id="A0A433AUF7"/>
<keyword evidence="5 6" id="KW-0472">Membrane</keyword>
<dbReference type="OrthoDB" id="10054429at2759"/>